<feature type="transmembrane region" description="Helical" evidence="5">
    <location>
        <begin position="132"/>
        <end position="152"/>
    </location>
</feature>
<dbReference type="Gene3D" id="1.50.10.150">
    <property type="entry name" value="Voltage-dependent anion channel"/>
    <property type="match status" value="1"/>
</dbReference>
<dbReference type="Proteomes" id="UP000298781">
    <property type="component" value="Chromosome"/>
</dbReference>
<feature type="transmembrane region" description="Helical" evidence="5">
    <location>
        <begin position="273"/>
        <end position="295"/>
    </location>
</feature>
<feature type="transmembrane region" description="Helical" evidence="5">
    <location>
        <begin position="249"/>
        <end position="267"/>
    </location>
</feature>
<dbReference type="AlphaFoldDB" id="A0A4D7B6X7"/>
<protein>
    <submittedName>
        <fullName evidence="6">Dicarboxylate transporter/tellurite-resistance protein TehA</fullName>
    </submittedName>
</protein>
<dbReference type="RefSeq" id="WP_136962133.1">
    <property type="nucleotide sequence ID" value="NZ_CP039690.1"/>
</dbReference>
<feature type="transmembrane region" description="Helical" evidence="5">
    <location>
        <begin position="216"/>
        <end position="237"/>
    </location>
</feature>
<feature type="transmembrane region" description="Helical" evidence="5">
    <location>
        <begin position="158"/>
        <end position="180"/>
    </location>
</feature>
<keyword evidence="2 5" id="KW-0812">Transmembrane</keyword>
<gene>
    <name evidence="6" type="ORF">E8M01_22115</name>
</gene>
<evidence type="ECO:0000256" key="5">
    <source>
        <dbReference type="SAM" id="Phobius"/>
    </source>
</evidence>
<dbReference type="Pfam" id="PF03595">
    <property type="entry name" value="SLAC1"/>
    <property type="match status" value="1"/>
</dbReference>
<evidence type="ECO:0000313" key="7">
    <source>
        <dbReference type="Proteomes" id="UP000298781"/>
    </source>
</evidence>
<reference evidence="6 7" key="1">
    <citation type="submission" date="2019-04" db="EMBL/GenBank/DDBJ databases">
        <title>Phreatobacter aquaticus sp. nov.</title>
        <authorList>
            <person name="Choi A."/>
        </authorList>
    </citation>
    <scope>NUCLEOTIDE SEQUENCE [LARGE SCALE GENOMIC DNA]</scope>
    <source>
        <strain evidence="6 7">KCTC 52518</strain>
    </source>
</reference>
<organism evidence="6 7">
    <name type="scientific">Phreatobacter stygius</name>
    <dbReference type="NCBI Taxonomy" id="1940610"/>
    <lineage>
        <taxon>Bacteria</taxon>
        <taxon>Pseudomonadati</taxon>
        <taxon>Pseudomonadota</taxon>
        <taxon>Alphaproteobacteria</taxon>
        <taxon>Hyphomicrobiales</taxon>
        <taxon>Phreatobacteraceae</taxon>
        <taxon>Phreatobacter</taxon>
    </lineage>
</organism>
<feature type="transmembrane region" description="Helical" evidence="5">
    <location>
        <begin position="73"/>
        <end position="90"/>
    </location>
</feature>
<dbReference type="InterPro" id="IPR038665">
    <property type="entry name" value="Voltage-dep_anion_channel_sf"/>
</dbReference>
<evidence type="ECO:0000256" key="3">
    <source>
        <dbReference type="ARBA" id="ARBA00022989"/>
    </source>
</evidence>
<feature type="transmembrane region" description="Helical" evidence="5">
    <location>
        <begin position="28"/>
        <end position="52"/>
    </location>
</feature>
<sequence length="315" mass="32931">MRPMLFGMVLGIGGLGNGWRVAARLWGAPAFIGETLAIAAAVIWLGLAIAYVRLWLTDPEAALADVMHPAQGMLASLIPVSTLIASLALAPHLPNLAWLMFLAGLAGVLGFAVWGIGALWQGGRVVEDTTPVLYMPTVGGSLVAALAAGSFGQADTGWLFFGLGLLSFLAMEPVIIKRLLLTTLPPGQRATLGVHMAPAAVASVALMALTDQPGSTPLALMLFGYGCFQALVLLRLAPWLREQPFGQAAWAYTFGISALPLAALRLVERGAGAPVTALAPLLFLAANLIIGWIALRTLWALMARLGTFRGPAPGR</sequence>
<dbReference type="GO" id="GO:0046583">
    <property type="term" value="F:monoatomic cation efflux transmembrane transporter activity"/>
    <property type="evidence" value="ECO:0007669"/>
    <property type="project" value="TreeGrafter"/>
</dbReference>
<keyword evidence="3 5" id="KW-1133">Transmembrane helix</keyword>
<accession>A0A4D7B6X7</accession>
<feature type="transmembrane region" description="Helical" evidence="5">
    <location>
        <begin position="96"/>
        <end position="120"/>
    </location>
</feature>
<dbReference type="PANTHER" id="PTHR37955:SF1">
    <property type="entry name" value="DEP DOMAIN-CONTAINING PROTEIN"/>
    <property type="match status" value="1"/>
</dbReference>
<name>A0A4D7B6X7_9HYPH</name>
<dbReference type="EMBL" id="CP039690">
    <property type="protein sequence ID" value="QCI66693.1"/>
    <property type="molecule type" value="Genomic_DNA"/>
</dbReference>
<dbReference type="GO" id="GO:0005886">
    <property type="term" value="C:plasma membrane"/>
    <property type="evidence" value="ECO:0007669"/>
    <property type="project" value="TreeGrafter"/>
</dbReference>
<comment type="subcellular location">
    <subcellularLocation>
        <location evidence="1">Membrane</location>
        <topology evidence="1">Multi-pass membrane protein</topology>
    </subcellularLocation>
</comment>
<evidence type="ECO:0000256" key="2">
    <source>
        <dbReference type="ARBA" id="ARBA00022692"/>
    </source>
</evidence>
<dbReference type="InterPro" id="IPR052951">
    <property type="entry name" value="Tellurite_res_ion_channel"/>
</dbReference>
<dbReference type="OrthoDB" id="309023at2"/>
<dbReference type="KEGG" id="pstg:E8M01_22115"/>
<dbReference type="PANTHER" id="PTHR37955">
    <property type="entry name" value="TELLURITE RESISTANCE PROTEIN TEHA"/>
    <property type="match status" value="1"/>
</dbReference>
<evidence type="ECO:0000256" key="1">
    <source>
        <dbReference type="ARBA" id="ARBA00004141"/>
    </source>
</evidence>
<evidence type="ECO:0000256" key="4">
    <source>
        <dbReference type="ARBA" id="ARBA00023136"/>
    </source>
</evidence>
<keyword evidence="4 5" id="KW-0472">Membrane</keyword>
<proteinExistence type="predicted"/>
<evidence type="ECO:0000313" key="6">
    <source>
        <dbReference type="EMBL" id="QCI66693.1"/>
    </source>
</evidence>
<keyword evidence="7" id="KW-1185">Reference proteome</keyword>
<dbReference type="InterPro" id="IPR004695">
    <property type="entry name" value="SLAC1/Mae1/Ssu1/TehA"/>
</dbReference>